<comment type="caution">
    <text evidence="1">The sequence shown here is derived from an EMBL/GenBank/DDBJ whole genome shotgun (WGS) entry which is preliminary data.</text>
</comment>
<organism evidence="1 2">
    <name type="scientific">Paragonimus skrjabini miyazakii</name>
    <dbReference type="NCBI Taxonomy" id="59628"/>
    <lineage>
        <taxon>Eukaryota</taxon>
        <taxon>Metazoa</taxon>
        <taxon>Spiralia</taxon>
        <taxon>Lophotrochozoa</taxon>
        <taxon>Platyhelminthes</taxon>
        <taxon>Trematoda</taxon>
        <taxon>Digenea</taxon>
        <taxon>Plagiorchiida</taxon>
        <taxon>Troglotremata</taxon>
        <taxon>Troglotrematidae</taxon>
        <taxon>Paragonimus</taxon>
    </lineage>
</organism>
<keyword evidence="2" id="KW-1185">Reference proteome</keyword>
<sequence length="84" mass="10150">MVRVKQVWNYSPDTSFHKRGQMSDHLKLWKTHLTTQEFINFTKHGLFDKAILMLRVCSTRMIQQLNRQKFHITFTDGLRRFPVN</sequence>
<gene>
    <name evidence="1" type="ORF">EG68_08042</name>
</gene>
<evidence type="ECO:0000313" key="1">
    <source>
        <dbReference type="EMBL" id="KAF7255381.1"/>
    </source>
</evidence>
<proteinExistence type="predicted"/>
<dbReference type="EMBL" id="JTDE01004028">
    <property type="protein sequence ID" value="KAF7255381.1"/>
    <property type="molecule type" value="Genomic_DNA"/>
</dbReference>
<accession>A0A8S9YQM3</accession>
<evidence type="ECO:0000313" key="2">
    <source>
        <dbReference type="Proteomes" id="UP000822476"/>
    </source>
</evidence>
<reference evidence="1" key="1">
    <citation type="submission" date="2019-07" db="EMBL/GenBank/DDBJ databases">
        <title>Annotation for the trematode Paragonimus miyazaki's.</title>
        <authorList>
            <person name="Choi Y.-J."/>
        </authorList>
    </citation>
    <scope>NUCLEOTIDE SEQUENCE</scope>
    <source>
        <strain evidence="1">Japan</strain>
    </source>
</reference>
<dbReference type="AlphaFoldDB" id="A0A8S9YQM3"/>
<protein>
    <submittedName>
        <fullName evidence="1">Uncharacterized protein</fullName>
    </submittedName>
</protein>
<dbReference type="Proteomes" id="UP000822476">
    <property type="component" value="Unassembled WGS sequence"/>
</dbReference>
<name>A0A8S9YQM3_9TREM</name>